<dbReference type="InterPro" id="IPR001827">
    <property type="entry name" value="Homeobox_Antennapedia_CS"/>
</dbReference>
<organism evidence="7 8">
    <name type="scientific">Amblyomma americanum</name>
    <name type="common">Lone star tick</name>
    <dbReference type="NCBI Taxonomy" id="6943"/>
    <lineage>
        <taxon>Eukaryota</taxon>
        <taxon>Metazoa</taxon>
        <taxon>Ecdysozoa</taxon>
        <taxon>Arthropoda</taxon>
        <taxon>Chelicerata</taxon>
        <taxon>Arachnida</taxon>
        <taxon>Acari</taxon>
        <taxon>Parasitiformes</taxon>
        <taxon>Ixodida</taxon>
        <taxon>Ixodoidea</taxon>
        <taxon>Ixodidae</taxon>
        <taxon>Amblyomminae</taxon>
        <taxon>Amblyomma</taxon>
    </lineage>
</organism>
<dbReference type="Proteomes" id="UP001321473">
    <property type="component" value="Unassembled WGS sequence"/>
</dbReference>
<dbReference type="EMBL" id="JARKHS020036120">
    <property type="protein sequence ID" value="KAK8756597.1"/>
    <property type="molecule type" value="Genomic_DNA"/>
</dbReference>
<name>A0AAQ4D2A7_AMBAM</name>
<reference evidence="7 8" key="1">
    <citation type="journal article" date="2023" name="Arcadia Sci">
        <title>De novo assembly of a long-read Amblyomma americanum tick genome.</title>
        <authorList>
            <person name="Chou S."/>
            <person name="Poskanzer K.E."/>
            <person name="Rollins M."/>
            <person name="Thuy-Boun P.S."/>
        </authorList>
    </citation>
    <scope>NUCLEOTIDE SEQUENCE [LARGE SCALE GENOMIC DNA]</scope>
    <source>
        <strain evidence="7">F_SG_1</strain>
        <tissue evidence="7">Salivary glands</tissue>
    </source>
</reference>
<dbReference type="GO" id="GO:0005634">
    <property type="term" value="C:nucleus"/>
    <property type="evidence" value="ECO:0007669"/>
    <property type="project" value="UniProtKB-SubCell"/>
</dbReference>
<feature type="compositionally biased region" description="Low complexity" evidence="6">
    <location>
        <begin position="113"/>
        <end position="136"/>
    </location>
</feature>
<evidence type="ECO:0000256" key="4">
    <source>
        <dbReference type="ARBA" id="ARBA00023155"/>
    </source>
</evidence>
<comment type="subcellular location">
    <subcellularLocation>
        <location evidence="1">Nucleus</location>
    </subcellularLocation>
</comment>
<keyword evidence="5" id="KW-0539">Nucleus</keyword>
<dbReference type="AlphaFoldDB" id="A0AAQ4D2A7"/>
<comment type="caution">
    <text evidence="7">The sequence shown here is derived from an EMBL/GenBank/DDBJ whole genome shotgun (WGS) entry which is preliminary data.</text>
</comment>
<proteinExistence type="predicted"/>
<accession>A0AAQ4D2A7</accession>
<feature type="region of interest" description="Disordered" evidence="6">
    <location>
        <begin position="35"/>
        <end position="193"/>
    </location>
</feature>
<keyword evidence="8" id="KW-1185">Reference proteome</keyword>
<evidence type="ECO:0000256" key="3">
    <source>
        <dbReference type="ARBA" id="ARBA00023125"/>
    </source>
</evidence>
<dbReference type="PROSITE" id="PS00032">
    <property type="entry name" value="ANTENNAPEDIA"/>
    <property type="match status" value="1"/>
</dbReference>
<evidence type="ECO:0000256" key="5">
    <source>
        <dbReference type="ARBA" id="ARBA00023242"/>
    </source>
</evidence>
<evidence type="ECO:0000313" key="7">
    <source>
        <dbReference type="EMBL" id="KAK8756597.1"/>
    </source>
</evidence>
<protein>
    <submittedName>
        <fullName evidence="7">Uncharacterized protein</fullName>
    </submittedName>
</protein>
<evidence type="ECO:0000256" key="2">
    <source>
        <dbReference type="ARBA" id="ARBA00022473"/>
    </source>
</evidence>
<keyword evidence="3" id="KW-0238">DNA-binding</keyword>
<sequence length="193" mass="19933">MSSYQFVNSLASCYGQQRGQESDYYTPQVQPYAATGCYSGPASPVQPYGGPYSQPAAHLQNGGAAAEHGGFPGCAQRLPGGAGHPSPRTPTPSAASCKYAAPESTAASPQDLSASSTQSPSSPETRGSSPSPGQPAQGPPHSPPRSAAAAQATPTAQPQQQQQQQSSQQKPAYPANPPQIYPWMRKVHVGQSE</sequence>
<evidence type="ECO:0000256" key="1">
    <source>
        <dbReference type="ARBA" id="ARBA00004123"/>
    </source>
</evidence>
<feature type="compositionally biased region" description="Low complexity" evidence="6">
    <location>
        <begin position="144"/>
        <end position="173"/>
    </location>
</feature>
<evidence type="ECO:0000313" key="8">
    <source>
        <dbReference type="Proteomes" id="UP001321473"/>
    </source>
</evidence>
<keyword evidence="4" id="KW-0371">Homeobox</keyword>
<evidence type="ECO:0000256" key="6">
    <source>
        <dbReference type="SAM" id="MobiDB-lite"/>
    </source>
</evidence>
<gene>
    <name evidence="7" type="ORF">V5799_000701</name>
</gene>
<dbReference type="GO" id="GO:0003677">
    <property type="term" value="F:DNA binding"/>
    <property type="evidence" value="ECO:0007669"/>
    <property type="project" value="UniProtKB-KW"/>
</dbReference>
<keyword evidence="2" id="KW-0217">Developmental protein</keyword>
<dbReference type="GO" id="GO:0003700">
    <property type="term" value="F:DNA-binding transcription factor activity"/>
    <property type="evidence" value="ECO:0007669"/>
    <property type="project" value="InterPro"/>
</dbReference>